<comment type="subunit">
    <text evidence="6">Part of the FGAM synthase complex composed of 1 PurL, 1 PurQ and 2 PurS subunits.</text>
</comment>
<dbReference type="HAMAP" id="MF_01926">
    <property type="entry name" value="PurS"/>
    <property type="match status" value="1"/>
</dbReference>
<comment type="function">
    <text evidence="6">Part of the phosphoribosylformylglycinamidine synthase complex involved in the purines biosynthetic pathway. Catalyzes the ATP-dependent conversion of formylglycinamide ribonucleotide (FGAR) and glutamine to yield formylglycinamidine ribonucleotide (FGAM) and glutamate. The FGAM synthase complex is composed of three subunits. PurQ produces an ammonia molecule by converting glutamine to glutamate. PurL transfers the ammonia molecule to FGAR to form FGAM in an ATP-dependent manner. PurS interacts with PurQ and PurL and is thought to assist in the transfer of the ammonia molecule from PurQ to PurL.</text>
</comment>
<dbReference type="AlphaFoldDB" id="D6ZEE6"/>
<evidence type="ECO:0000256" key="6">
    <source>
        <dbReference type="HAMAP-Rule" id="MF_01926"/>
    </source>
</evidence>
<dbReference type="UniPathway" id="UPA00074">
    <property type="reaction ID" value="UER00128"/>
</dbReference>
<evidence type="ECO:0000256" key="4">
    <source>
        <dbReference type="ARBA" id="ARBA00022755"/>
    </source>
</evidence>
<accession>D6ZEE6</accession>
<dbReference type="STRING" id="640132.Srot_2994"/>
<protein>
    <recommendedName>
        <fullName evidence="6">Phosphoribosylformylglycinamidine synthase subunit PurS</fullName>
        <shortName evidence="6">FGAM synthase</shortName>
        <ecNumber evidence="6">6.3.5.3</ecNumber>
    </recommendedName>
    <alternativeName>
        <fullName evidence="6">Formylglycinamide ribonucleotide amidotransferase subunit III</fullName>
        <shortName evidence="6">FGAR amidotransferase III</shortName>
        <shortName evidence="6">FGAR-AT III</shortName>
    </alternativeName>
    <alternativeName>
        <fullName evidence="6">Phosphoribosylformylglycinamidine synthase subunit III</fullName>
    </alternativeName>
</protein>
<evidence type="ECO:0000256" key="3">
    <source>
        <dbReference type="ARBA" id="ARBA00022741"/>
    </source>
</evidence>
<keyword evidence="8" id="KW-1185">Reference proteome</keyword>
<keyword evidence="1 6" id="KW-0963">Cytoplasm</keyword>
<gene>
    <name evidence="6" type="primary">purS</name>
    <name evidence="7" type="ordered locus">Srot_2994</name>
</gene>
<comment type="pathway">
    <text evidence="6">Purine metabolism; IMP biosynthesis via de novo pathway; 5-amino-1-(5-phospho-D-ribosyl)imidazole from N(2)-formyl-N(1)-(5-phospho-D-ribosyl)glycinamide: step 1/2.</text>
</comment>
<dbReference type="GO" id="GO:0005524">
    <property type="term" value="F:ATP binding"/>
    <property type="evidence" value="ECO:0007669"/>
    <property type="project" value="UniProtKB-UniRule"/>
</dbReference>
<organism evidence="7 8">
    <name type="scientific">Segniliparus rotundus (strain ATCC BAA-972 / CDC 1076 / CIP 108378 / DSM 44985 / JCM 13578)</name>
    <dbReference type="NCBI Taxonomy" id="640132"/>
    <lineage>
        <taxon>Bacteria</taxon>
        <taxon>Bacillati</taxon>
        <taxon>Actinomycetota</taxon>
        <taxon>Actinomycetes</taxon>
        <taxon>Mycobacteriales</taxon>
        <taxon>Segniliparaceae</taxon>
        <taxon>Segniliparus</taxon>
    </lineage>
</organism>
<dbReference type="Gene3D" id="3.30.1280.10">
    <property type="entry name" value="Phosphoribosylformylglycinamidine synthase subunit PurS"/>
    <property type="match status" value="1"/>
</dbReference>
<dbReference type="SUPFAM" id="SSF82697">
    <property type="entry name" value="PurS-like"/>
    <property type="match status" value="1"/>
</dbReference>
<evidence type="ECO:0000313" key="8">
    <source>
        <dbReference type="Proteomes" id="UP000002247"/>
    </source>
</evidence>
<keyword evidence="3 6" id="KW-0547">Nucleotide-binding</keyword>
<dbReference type="KEGG" id="srt:Srot_2994"/>
<name>D6ZEE6_SEGRD</name>
<keyword evidence="2 6" id="KW-0436">Ligase</keyword>
<comment type="subcellular location">
    <subcellularLocation>
        <location evidence="6">Cytoplasm</location>
    </subcellularLocation>
</comment>
<evidence type="ECO:0000256" key="2">
    <source>
        <dbReference type="ARBA" id="ARBA00022598"/>
    </source>
</evidence>
<dbReference type="HOGENOM" id="CLU_164833_1_0_11"/>
<keyword evidence="5 6" id="KW-0067">ATP-binding</keyword>
<evidence type="ECO:0000256" key="5">
    <source>
        <dbReference type="ARBA" id="ARBA00022840"/>
    </source>
</evidence>
<dbReference type="EMBL" id="CP001958">
    <property type="protein sequence ID" value="ADG99422.1"/>
    <property type="molecule type" value="Genomic_DNA"/>
</dbReference>
<sequence length="80" mass="8767">MAKIVVHVMPKAELLDPQGAAVISALGRLGFTGATDVRVGKRFELVFDREPDEAEIRNIASTLLANEVIEDYDFHVEVTA</sequence>
<dbReference type="NCBIfam" id="TIGR00302">
    <property type="entry name" value="phosphoribosylformylglycinamidine synthase subunit PurS"/>
    <property type="match status" value="1"/>
</dbReference>
<keyword evidence="4 6" id="KW-0658">Purine biosynthesis</keyword>
<dbReference type="OrthoDB" id="3479567at2"/>
<reference evidence="7 8" key="1">
    <citation type="journal article" date="2010" name="Stand. Genomic Sci.">
        <title>Complete genome sequence of Segniliparus rotundus type strain (CDC 1076).</title>
        <authorList>
            <person name="Sikorski J."/>
            <person name="Lapidus A."/>
            <person name="Copeland A."/>
            <person name="Misra M."/>
            <person name="Glavina Del Rio T."/>
            <person name="Nolan M."/>
            <person name="Lucas S."/>
            <person name="Chen F."/>
            <person name="Tice H."/>
            <person name="Cheng J.F."/>
            <person name="Jando M."/>
            <person name="Schneider S."/>
            <person name="Bruce D."/>
            <person name="Goodwin L."/>
            <person name="Pitluck S."/>
            <person name="Liolios K."/>
            <person name="Mikhailova N."/>
            <person name="Pati A."/>
            <person name="Ivanova N."/>
            <person name="Mavromatis K."/>
            <person name="Chen A."/>
            <person name="Palaniappan K."/>
            <person name="Chertkov O."/>
            <person name="Land M."/>
            <person name="Hauser L."/>
            <person name="Chang Y.J."/>
            <person name="Jeffries C.D."/>
            <person name="Brettin T."/>
            <person name="Detter J.C."/>
            <person name="Han C."/>
            <person name="Rohde M."/>
            <person name="Goker M."/>
            <person name="Bristow J."/>
            <person name="Eisen J.A."/>
            <person name="Markowitz V."/>
            <person name="Hugenholtz P."/>
            <person name="Kyrpides N.C."/>
            <person name="Klenk H.P."/>
        </authorList>
    </citation>
    <scope>NUCLEOTIDE SEQUENCE [LARGE SCALE GENOMIC DNA]</scope>
    <source>
        <strain evidence="8">ATCC BAA-972 / CDC 1076 / CIP 108378 / DSM 44985 / JCM 13578</strain>
    </source>
</reference>
<dbReference type="InterPro" id="IPR036604">
    <property type="entry name" value="PurS-like_sf"/>
</dbReference>
<comment type="similarity">
    <text evidence="6">Belongs to the PurS family.</text>
</comment>
<dbReference type="eggNOG" id="COG1828">
    <property type="taxonomic scope" value="Bacteria"/>
</dbReference>
<dbReference type="EC" id="6.3.5.3" evidence="6"/>
<proteinExistence type="inferred from homology"/>
<dbReference type="PANTHER" id="PTHR34696">
    <property type="entry name" value="PHOSPHORIBOSYLFORMYLGLYCINAMIDINE SYNTHASE SUBUNIT PURS"/>
    <property type="match status" value="1"/>
</dbReference>
<evidence type="ECO:0000313" key="7">
    <source>
        <dbReference type="EMBL" id="ADG99422.1"/>
    </source>
</evidence>
<comment type="catalytic activity">
    <reaction evidence="6">
        <text>N(2)-formyl-N(1)-(5-phospho-beta-D-ribosyl)glycinamide + L-glutamine + ATP + H2O = 2-formamido-N(1)-(5-O-phospho-beta-D-ribosyl)acetamidine + L-glutamate + ADP + phosphate + H(+)</text>
        <dbReference type="Rhea" id="RHEA:17129"/>
        <dbReference type="ChEBI" id="CHEBI:15377"/>
        <dbReference type="ChEBI" id="CHEBI:15378"/>
        <dbReference type="ChEBI" id="CHEBI:29985"/>
        <dbReference type="ChEBI" id="CHEBI:30616"/>
        <dbReference type="ChEBI" id="CHEBI:43474"/>
        <dbReference type="ChEBI" id="CHEBI:58359"/>
        <dbReference type="ChEBI" id="CHEBI:147286"/>
        <dbReference type="ChEBI" id="CHEBI:147287"/>
        <dbReference type="ChEBI" id="CHEBI:456216"/>
        <dbReference type="EC" id="6.3.5.3"/>
    </reaction>
</comment>
<dbReference type="GO" id="GO:0005737">
    <property type="term" value="C:cytoplasm"/>
    <property type="evidence" value="ECO:0007669"/>
    <property type="project" value="UniProtKB-SubCell"/>
</dbReference>
<evidence type="ECO:0000256" key="1">
    <source>
        <dbReference type="ARBA" id="ARBA00022490"/>
    </source>
</evidence>
<dbReference type="NCBIfam" id="NF004630">
    <property type="entry name" value="PRK05974.1"/>
    <property type="match status" value="1"/>
</dbReference>
<dbReference type="PANTHER" id="PTHR34696:SF1">
    <property type="entry name" value="PHOSPHORIBOSYLFORMYLGLYCINAMIDINE SYNTHASE SUBUNIT PURS"/>
    <property type="match status" value="1"/>
</dbReference>
<dbReference type="RefSeq" id="WP_013139869.1">
    <property type="nucleotide sequence ID" value="NC_014168.1"/>
</dbReference>
<dbReference type="Proteomes" id="UP000002247">
    <property type="component" value="Chromosome"/>
</dbReference>
<dbReference type="GO" id="GO:0006189">
    <property type="term" value="P:'de novo' IMP biosynthetic process"/>
    <property type="evidence" value="ECO:0007669"/>
    <property type="project" value="UniProtKB-UniRule"/>
</dbReference>
<dbReference type="Pfam" id="PF02700">
    <property type="entry name" value="PurS"/>
    <property type="match status" value="1"/>
</dbReference>
<dbReference type="GO" id="GO:0004642">
    <property type="term" value="F:phosphoribosylformylglycinamidine synthase activity"/>
    <property type="evidence" value="ECO:0007669"/>
    <property type="project" value="UniProtKB-UniRule"/>
</dbReference>
<dbReference type="InterPro" id="IPR003850">
    <property type="entry name" value="PurS"/>
</dbReference>